<dbReference type="Pfam" id="PF00528">
    <property type="entry name" value="BPD_transp_1"/>
    <property type="match status" value="1"/>
</dbReference>
<dbReference type="GO" id="GO:0055085">
    <property type="term" value="P:transmembrane transport"/>
    <property type="evidence" value="ECO:0007669"/>
    <property type="project" value="InterPro"/>
</dbReference>
<accession>A0A829R3J7</accession>
<reference evidence="13 14" key="1">
    <citation type="submission" date="2012-12" db="EMBL/GenBank/DDBJ databases">
        <title>Novel taxa of Listeriaceae from agricultural environments in the United States.</title>
        <authorList>
            <person name="den Bakker H.C."/>
            <person name="Allred A."/>
            <person name="Warchocki S."/>
            <person name="Wright E.M."/>
            <person name="Burrell A."/>
            <person name="Nightingale K.K."/>
            <person name="Kephart D."/>
            <person name="Wiedmann M."/>
        </authorList>
    </citation>
    <scope>NUCLEOTIDE SEQUENCE [LARGE SCALE GENOMIC DNA]</scope>
    <source>
        <strain evidence="13 14">FSL F6-1183</strain>
    </source>
</reference>
<dbReference type="GO" id="GO:0005886">
    <property type="term" value="C:plasma membrane"/>
    <property type="evidence" value="ECO:0007669"/>
    <property type="project" value="UniProtKB-SubCell"/>
</dbReference>
<dbReference type="InterPro" id="IPR050366">
    <property type="entry name" value="BP-dependent_transpt_permease"/>
</dbReference>
<evidence type="ECO:0000313" key="14">
    <source>
        <dbReference type="Proteomes" id="UP000019251"/>
    </source>
</evidence>
<feature type="domain" description="ABC transmembrane type-1" evidence="12">
    <location>
        <begin position="108"/>
        <end position="297"/>
    </location>
</feature>
<dbReference type="PROSITE" id="PS50928">
    <property type="entry name" value="ABC_TM1"/>
    <property type="match status" value="1"/>
</dbReference>
<keyword evidence="4 11" id="KW-0812">Transmembrane</keyword>
<evidence type="ECO:0000256" key="10">
    <source>
        <dbReference type="ARBA" id="ARBA00024202"/>
    </source>
</evidence>
<dbReference type="Gene3D" id="1.10.3720.10">
    <property type="entry name" value="MetI-like"/>
    <property type="match status" value="1"/>
</dbReference>
<dbReference type="GO" id="GO:0015031">
    <property type="term" value="P:protein transport"/>
    <property type="evidence" value="ECO:0007669"/>
    <property type="project" value="UniProtKB-KW"/>
</dbReference>
<dbReference type="InterPro" id="IPR035906">
    <property type="entry name" value="MetI-like_sf"/>
</dbReference>
<comment type="caution">
    <text evidence="13">The sequence shown here is derived from an EMBL/GenBank/DDBJ whole genome shotgun (WGS) entry which is preliminary data.</text>
</comment>
<feature type="transmembrane region" description="Helical" evidence="11">
    <location>
        <begin position="110"/>
        <end position="136"/>
    </location>
</feature>
<gene>
    <name evidence="13" type="ORF">LMUR_12356</name>
</gene>
<dbReference type="PANTHER" id="PTHR43386">
    <property type="entry name" value="OLIGOPEPTIDE TRANSPORT SYSTEM PERMEASE PROTEIN APPC"/>
    <property type="match status" value="1"/>
</dbReference>
<organism evidence="13 14">
    <name type="scientific">Listeria grayi FSL F6-1183</name>
    <dbReference type="NCBI Taxonomy" id="1265827"/>
    <lineage>
        <taxon>Bacteria</taxon>
        <taxon>Bacillati</taxon>
        <taxon>Bacillota</taxon>
        <taxon>Bacilli</taxon>
        <taxon>Bacillales</taxon>
        <taxon>Listeriaceae</taxon>
        <taxon>Listeria</taxon>
    </lineage>
</organism>
<dbReference type="SUPFAM" id="SSF161098">
    <property type="entry name" value="MetI-like"/>
    <property type="match status" value="1"/>
</dbReference>
<feature type="transmembrane region" description="Helical" evidence="11">
    <location>
        <begin position="279"/>
        <end position="297"/>
    </location>
</feature>
<proteinExistence type="inferred from homology"/>
<sequence length="310" mass="34647">MEDSKSKFRFSPYEDRVLTTDSANEYYTTQSIGFWASARKKFTHDYLGMSWLIVLIIIILAAWLGPMLQHLNPNQIDVNSRNMGISATHWFGTDRLGRDLFTRACIGVRISLTVAILSTFIAIGFGTFYGMIMAFFGGKVDNFMMRVIEVFNSLPSLLITMLIMIILGNGVGSMLFALAFTSWSGSARQARGLVLQLRERDYVTSAIMLNTPPWLLMLRHFVPNMMSILILDIGQSIPGNIFGEASLSFLGMGIKAPNTSLGILISDGQNQMLQHPIQLYIPVLILLLIVFAFNIVGDGLRDALDPKYKR</sequence>
<evidence type="ECO:0000256" key="9">
    <source>
        <dbReference type="ARBA" id="ARBA00023136"/>
    </source>
</evidence>
<dbReference type="Proteomes" id="UP000019251">
    <property type="component" value="Unassembled WGS sequence"/>
</dbReference>
<keyword evidence="6" id="KW-0653">Protein transport</keyword>
<dbReference type="GO" id="GO:0015833">
    <property type="term" value="P:peptide transport"/>
    <property type="evidence" value="ECO:0007669"/>
    <property type="project" value="UniProtKB-KW"/>
</dbReference>
<keyword evidence="3" id="KW-1003">Cell membrane</keyword>
<dbReference type="InterPro" id="IPR025966">
    <property type="entry name" value="OppC_N"/>
</dbReference>
<evidence type="ECO:0000256" key="2">
    <source>
        <dbReference type="ARBA" id="ARBA00022448"/>
    </source>
</evidence>
<evidence type="ECO:0000256" key="3">
    <source>
        <dbReference type="ARBA" id="ARBA00022475"/>
    </source>
</evidence>
<evidence type="ECO:0000256" key="11">
    <source>
        <dbReference type="RuleBase" id="RU363032"/>
    </source>
</evidence>
<dbReference type="Pfam" id="PF12911">
    <property type="entry name" value="OppC_N"/>
    <property type="match status" value="1"/>
</dbReference>
<dbReference type="EMBL" id="AODG01000015">
    <property type="protein sequence ID" value="EUJ26602.1"/>
    <property type="molecule type" value="Genomic_DNA"/>
</dbReference>
<keyword evidence="5" id="KW-0571">Peptide transport</keyword>
<evidence type="ECO:0000313" key="13">
    <source>
        <dbReference type="EMBL" id="EUJ26602.1"/>
    </source>
</evidence>
<keyword evidence="7 11" id="KW-1133">Transmembrane helix</keyword>
<evidence type="ECO:0000256" key="8">
    <source>
        <dbReference type="ARBA" id="ARBA00023016"/>
    </source>
</evidence>
<evidence type="ECO:0000256" key="6">
    <source>
        <dbReference type="ARBA" id="ARBA00022927"/>
    </source>
</evidence>
<dbReference type="RefSeq" id="WP_036107527.1">
    <property type="nucleotide sequence ID" value="NZ_AODG01000015.1"/>
</dbReference>
<evidence type="ECO:0000256" key="4">
    <source>
        <dbReference type="ARBA" id="ARBA00022692"/>
    </source>
</evidence>
<feature type="transmembrane region" description="Helical" evidence="11">
    <location>
        <begin position="46"/>
        <end position="64"/>
    </location>
</feature>
<name>A0A829R3J7_LISGR</name>
<keyword evidence="9 11" id="KW-0472">Membrane</keyword>
<evidence type="ECO:0000256" key="7">
    <source>
        <dbReference type="ARBA" id="ARBA00022989"/>
    </source>
</evidence>
<dbReference type="AlphaFoldDB" id="A0A829R3J7"/>
<protein>
    <submittedName>
        <fullName evidence="13">Oligopeptide ABC transporter permease</fullName>
    </submittedName>
</protein>
<evidence type="ECO:0000256" key="1">
    <source>
        <dbReference type="ARBA" id="ARBA00004651"/>
    </source>
</evidence>
<comment type="similarity">
    <text evidence="10">Belongs to the binding-protein-dependent transport system permease family. OppBC subfamily.</text>
</comment>
<dbReference type="InterPro" id="IPR000515">
    <property type="entry name" value="MetI-like"/>
</dbReference>
<feature type="transmembrane region" description="Helical" evidence="11">
    <location>
        <begin position="157"/>
        <end position="182"/>
    </location>
</feature>
<dbReference type="PANTHER" id="PTHR43386:SF24">
    <property type="entry name" value="OLIGOPEPTIDE TRANSPORT SYSTEM PERMEASE PROTEIN AMID"/>
    <property type="match status" value="1"/>
</dbReference>
<evidence type="ECO:0000256" key="5">
    <source>
        <dbReference type="ARBA" id="ARBA00022856"/>
    </source>
</evidence>
<dbReference type="CDD" id="cd06261">
    <property type="entry name" value="TM_PBP2"/>
    <property type="match status" value="1"/>
</dbReference>
<evidence type="ECO:0000259" key="12">
    <source>
        <dbReference type="PROSITE" id="PS50928"/>
    </source>
</evidence>
<comment type="subcellular location">
    <subcellularLocation>
        <location evidence="1 11">Cell membrane</location>
        <topology evidence="1 11">Multi-pass membrane protein</topology>
    </subcellularLocation>
</comment>
<keyword evidence="2 11" id="KW-0813">Transport</keyword>
<keyword evidence="8" id="KW-0346">Stress response</keyword>